<dbReference type="Proteomes" id="UP000238176">
    <property type="component" value="Unassembled WGS sequence"/>
</dbReference>
<evidence type="ECO:0000313" key="2">
    <source>
        <dbReference type="Proteomes" id="UP000238176"/>
    </source>
</evidence>
<organism evidence="1 2">
    <name type="scientific">Glycomyces artemisiae</name>
    <dbReference type="NCBI Taxonomy" id="1076443"/>
    <lineage>
        <taxon>Bacteria</taxon>
        <taxon>Bacillati</taxon>
        <taxon>Actinomycetota</taxon>
        <taxon>Actinomycetes</taxon>
        <taxon>Glycomycetales</taxon>
        <taxon>Glycomycetaceae</taxon>
        <taxon>Glycomyces</taxon>
    </lineage>
</organism>
<evidence type="ECO:0008006" key="3">
    <source>
        <dbReference type="Google" id="ProtNLM"/>
    </source>
</evidence>
<gene>
    <name evidence="1" type="ORF">B0I28_107183</name>
</gene>
<dbReference type="OrthoDB" id="701861at2"/>
<dbReference type="InterPro" id="IPR049574">
    <property type="entry name" value="CrtA-like"/>
</dbReference>
<dbReference type="RefSeq" id="WP_106365332.1">
    <property type="nucleotide sequence ID" value="NZ_PVTJ01000007.1"/>
</dbReference>
<dbReference type="CDD" id="cd21650">
    <property type="entry name" value="CrtA-like"/>
    <property type="match status" value="1"/>
</dbReference>
<name>A0A2T0UHC4_9ACTN</name>
<reference evidence="1 2" key="1">
    <citation type="submission" date="2018-03" db="EMBL/GenBank/DDBJ databases">
        <title>Genomic Encyclopedia of Type Strains, Phase III (KMG-III): the genomes of soil and plant-associated and newly described type strains.</title>
        <authorList>
            <person name="Whitman W."/>
        </authorList>
    </citation>
    <scope>NUCLEOTIDE SEQUENCE [LARGE SCALE GENOMIC DNA]</scope>
    <source>
        <strain evidence="1 2">CGMCC 4.7067</strain>
    </source>
</reference>
<proteinExistence type="predicted"/>
<sequence>MSIHSFHLARVPLRTALGALARRPAAPGLDRVEVLAGMRLGAPVVSRHRMRLRHLAVFAEWTDEAALDAFLSEHPLGRALATGWHVRLAYLRRWGAVRAFDHLPADTGRTDPAEPVVAVTLARMRLPELPRFLHWGRPVERQVRDHPETTLALAAMRPPRTVVTFSVWTSARAMTGMVFGRDDGPAARLHHEAMAERERRDFHREFTTLRFRPLAEHGSWEGRTGIVPPGERY</sequence>
<protein>
    <recommendedName>
        <fullName evidence="3">Spheroidene monooxygenase</fullName>
    </recommendedName>
</protein>
<keyword evidence="2" id="KW-1185">Reference proteome</keyword>
<dbReference type="AlphaFoldDB" id="A0A2T0UHC4"/>
<accession>A0A2T0UHC4</accession>
<evidence type="ECO:0000313" key="1">
    <source>
        <dbReference type="EMBL" id="PRY57335.1"/>
    </source>
</evidence>
<dbReference type="EMBL" id="PVTJ01000007">
    <property type="protein sequence ID" value="PRY57335.1"/>
    <property type="molecule type" value="Genomic_DNA"/>
</dbReference>
<comment type="caution">
    <text evidence="1">The sequence shown here is derived from an EMBL/GenBank/DDBJ whole genome shotgun (WGS) entry which is preliminary data.</text>
</comment>